<evidence type="ECO:0000313" key="1">
    <source>
        <dbReference type="EMBL" id="MBB6072258.1"/>
    </source>
</evidence>
<accession>A0A841H2R4</accession>
<dbReference type="RefSeq" id="WP_170032026.1">
    <property type="nucleotide sequence ID" value="NZ_JABDTL010000001.1"/>
</dbReference>
<comment type="caution">
    <text evidence="1">The sequence shown here is derived from an EMBL/GenBank/DDBJ whole genome shotgun (WGS) entry which is preliminary data.</text>
</comment>
<name>A0A841H2R4_9BACT</name>
<protein>
    <submittedName>
        <fullName evidence="1">Uncharacterized protein</fullName>
    </submittedName>
</protein>
<organism evidence="1 2">
    <name type="scientific">Longimicrobium terrae</name>
    <dbReference type="NCBI Taxonomy" id="1639882"/>
    <lineage>
        <taxon>Bacteria</taxon>
        <taxon>Pseudomonadati</taxon>
        <taxon>Gemmatimonadota</taxon>
        <taxon>Longimicrobiia</taxon>
        <taxon>Longimicrobiales</taxon>
        <taxon>Longimicrobiaceae</taxon>
        <taxon>Longimicrobium</taxon>
    </lineage>
</organism>
<dbReference type="AlphaFoldDB" id="A0A841H2R4"/>
<proteinExistence type="predicted"/>
<dbReference type="Proteomes" id="UP000582837">
    <property type="component" value="Unassembled WGS sequence"/>
</dbReference>
<evidence type="ECO:0000313" key="2">
    <source>
        <dbReference type="Proteomes" id="UP000582837"/>
    </source>
</evidence>
<keyword evidence="2" id="KW-1185">Reference proteome</keyword>
<dbReference type="EMBL" id="JACHIA010000013">
    <property type="protein sequence ID" value="MBB6072258.1"/>
    <property type="molecule type" value="Genomic_DNA"/>
</dbReference>
<gene>
    <name evidence="1" type="ORF">HNQ61_003920</name>
</gene>
<reference evidence="1 2" key="1">
    <citation type="submission" date="2020-08" db="EMBL/GenBank/DDBJ databases">
        <title>Genomic Encyclopedia of Type Strains, Phase IV (KMG-IV): sequencing the most valuable type-strain genomes for metagenomic binning, comparative biology and taxonomic classification.</title>
        <authorList>
            <person name="Goeker M."/>
        </authorList>
    </citation>
    <scope>NUCLEOTIDE SEQUENCE [LARGE SCALE GENOMIC DNA]</scope>
    <source>
        <strain evidence="1 2">DSM 29007</strain>
    </source>
</reference>
<sequence length="76" mass="8441">MSGIDFQAEMAASLKRRSVETARVLREARAQAIRTSLRPGPTRLEVEECAASLYPRLAPELLLEAVELVCERNGSR</sequence>